<dbReference type="SUPFAM" id="SSF158235">
    <property type="entry name" value="SOCS box-like"/>
    <property type="match status" value="1"/>
</dbReference>
<evidence type="ECO:0000256" key="1">
    <source>
        <dbReference type="ARBA" id="ARBA00003062"/>
    </source>
</evidence>
<keyword evidence="10 13" id="KW-0472">Membrane</keyword>
<feature type="domain" description="Ubiquitin-like" evidence="14">
    <location>
        <begin position="615"/>
        <end position="688"/>
    </location>
</feature>
<evidence type="ECO:0000256" key="3">
    <source>
        <dbReference type="ARBA" id="ARBA00004906"/>
    </source>
</evidence>
<dbReference type="PANTHER" id="PTHR14557:SF4">
    <property type="entry name" value="TRANSMEMBRANE AND UBIQUITIN-LIKE DOMAIN-CONTAINING PROTEIN 2"/>
    <property type="match status" value="1"/>
</dbReference>
<dbReference type="EMBL" id="VBQZ03000036">
    <property type="protein sequence ID" value="MXQ87305.1"/>
    <property type="molecule type" value="Genomic_DNA"/>
</dbReference>
<comment type="function">
    <text evidence="1">May be a substrate-recognition component of a SCF-like ECS (Elongin-Cullin-SOCS-box protein) E3 ubiquitin-protein ligase complex which mediates the ubiquitination and subsequent proteasomal degradation of target proteins.</text>
</comment>
<feature type="repeat" description="ANK" evidence="11">
    <location>
        <begin position="209"/>
        <end position="241"/>
    </location>
</feature>
<dbReference type="SMART" id="SM00248">
    <property type="entry name" value="ANK"/>
    <property type="match status" value="7"/>
</dbReference>
<dbReference type="SUPFAM" id="SSF54236">
    <property type="entry name" value="Ubiquitin-like"/>
    <property type="match status" value="1"/>
</dbReference>
<keyword evidence="5 13" id="KW-0812">Transmembrane</keyword>
<evidence type="ECO:0000256" key="12">
    <source>
        <dbReference type="SAM" id="MobiDB-lite"/>
    </source>
</evidence>
<dbReference type="InterPro" id="IPR001496">
    <property type="entry name" value="SOCS_box"/>
</dbReference>
<gene>
    <name evidence="16" type="ORF">E5288_WYG007640</name>
</gene>
<comment type="caution">
    <text evidence="16">The sequence shown here is derived from an EMBL/GenBank/DDBJ whole genome shotgun (WGS) entry which is preliminary data.</text>
</comment>
<protein>
    <recommendedName>
        <fullName evidence="18">Ankyrin repeat and SOCS box protein 16</fullName>
    </recommendedName>
</protein>
<dbReference type="FunFam" id="1.25.40.20:FF:000228">
    <property type="entry name" value="Ankyrin repeat and SOCS box containing 10"/>
    <property type="match status" value="1"/>
</dbReference>
<dbReference type="AlphaFoldDB" id="A0A6B0RBM9"/>
<dbReference type="InterPro" id="IPR000626">
    <property type="entry name" value="Ubiquitin-like_dom"/>
</dbReference>
<evidence type="ECO:0000256" key="4">
    <source>
        <dbReference type="ARBA" id="ARBA00005949"/>
    </source>
</evidence>
<dbReference type="Gene3D" id="1.25.40.20">
    <property type="entry name" value="Ankyrin repeat-containing domain"/>
    <property type="match status" value="3"/>
</dbReference>
<dbReference type="InterPro" id="IPR036036">
    <property type="entry name" value="SOCS_box-like_dom_sf"/>
</dbReference>
<dbReference type="UniPathway" id="UPA00143"/>
<dbReference type="Pfam" id="PF12796">
    <property type="entry name" value="Ank_2"/>
    <property type="match status" value="1"/>
</dbReference>
<feature type="compositionally biased region" description="Gly residues" evidence="12">
    <location>
        <begin position="556"/>
        <end position="571"/>
    </location>
</feature>
<keyword evidence="6" id="KW-0677">Repeat</keyword>
<dbReference type="InterPro" id="IPR036770">
    <property type="entry name" value="Ankyrin_rpt-contain_sf"/>
</dbReference>
<dbReference type="PROSITE" id="PS50088">
    <property type="entry name" value="ANK_REPEAT"/>
    <property type="match status" value="4"/>
</dbReference>
<evidence type="ECO:0000259" key="15">
    <source>
        <dbReference type="PROSITE" id="PS50225"/>
    </source>
</evidence>
<dbReference type="Proteomes" id="UP000322234">
    <property type="component" value="Unassembled WGS sequence"/>
</dbReference>
<comment type="similarity">
    <text evidence="4">Belongs to the ankyrin SOCS box (ASB) family.</text>
</comment>
<evidence type="ECO:0000256" key="7">
    <source>
        <dbReference type="ARBA" id="ARBA00022786"/>
    </source>
</evidence>
<evidence type="ECO:0000256" key="13">
    <source>
        <dbReference type="SAM" id="Phobius"/>
    </source>
</evidence>
<dbReference type="FunFam" id="1.25.40.20:FF:000154">
    <property type="entry name" value="Ankyrin repeat and SOCS box containing 10"/>
    <property type="match status" value="1"/>
</dbReference>
<dbReference type="Pfam" id="PF00240">
    <property type="entry name" value="ubiquitin"/>
    <property type="match status" value="1"/>
</dbReference>
<dbReference type="InterPro" id="IPR002110">
    <property type="entry name" value="Ankyrin_rpt"/>
</dbReference>
<evidence type="ECO:0000313" key="17">
    <source>
        <dbReference type="Proteomes" id="UP000322234"/>
    </source>
</evidence>
<evidence type="ECO:0000259" key="14">
    <source>
        <dbReference type="PROSITE" id="PS50053"/>
    </source>
</evidence>
<dbReference type="PANTHER" id="PTHR14557">
    <property type="entry name" value="PROTEIN C7ORF21"/>
    <property type="match status" value="1"/>
</dbReference>
<feature type="repeat" description="ANK" evidence="11">
    <location>
        <begin position="142"/>
        <end position="174"/>
    </location>
</feature>
<keyword evidence="17" id="KW-1185">Reference proteome</keyword>
<evidence type="ECO:0000256" key="9">
    <source>
        <dbReference type="ARBA" id="ARBA00023043"/>
    </source>
</evidence>
<keyword evidence="7" id="KW-0833">Ubl conjugation pathway</keyword>
<feature type="repeat" description="ANK" evidence="11">
    <location>
        <begin position="175"/>
        <end position="207"/>
    </location>
</feature>
<dbReference type="GO" id="GO:0036503">
    <property type="term" value="P:ERAD pathway"/>
    <property type="evidence" value="ECO:0007669"/>
    <property type="project" value="InterPro"/>
</dbReference>
<feature type="region of interest" description="Disordered" evidence="12">
    <location>
        <begin position="529"/>
        <end position="609"/>
    </location>
</feature>
<dbReference type="GO" id="GO:0035556">
    <property type="term" value="P:intracellular signal transduction"/>
    <property type="evidence" value="ECO:0007669"/>
    <property type="project" value="InterPro"/>
</dbReference>
<dbReference type="Pfam" id="PF00023">
    <property type="entry name" value="Ank"/>
    <property type="match status" value="2"/>
</dbReference>
<dbReference type="SUPFAM" id="SSF48403">
    <property type="entry name" value="Ankyrin repeat"/>
    <property type="match status" value="1"/>
</dbReference>
<dbReference type="PROSITE" id="PS50053">
    <property type="entry name" value="UBIQUITIN_2"/>
    <property type="match status" value="1"/>
</dbReference>
<dbReference type="PROSITE" id="PS50297">
    <property type="entry name" value="ANK_REP_REGION"/>
    <property type="match status" value="4"/>
</dbReference>
<accession>A0A6B0RBM9</accession>
<dbReference type="InterPro" id="IPR040352">
    <property type="entry name" value="TMUB1/2"/>
</dbReference>
<dbReference type="SMART" id="SM00213">
    <property type="entry name" value="UBQ"/>
    <property type="match status" value="1"/>
</dbReference>
<dbReference type="Gene3D" id="3.10.20.90">
    <property type="entry name" value="Phosphatidylinositol 3-kinase Catalytic Subunit, Chain A, domain 1"/>
    <property type="match status" value="1"/>
</dbReference>
<evidence type="ECO:0000256" key="8">
    <source>
        <dbReference type="ARBA" id="ARBA00022989"/>
    </source>
</evidence>
<dbReference type="CDD" id="cd03716">
    <property type="entry name" value="SOCS_ASB_like"/>
    <property type="match status" value="1"/>
</dbReference>
<evidence type="ECO:0000256" key="11">
    <source>
        <dbReference type="PROSITE-ProRule" id="PRU00023"/>
    </source>
</evidence>
<organism evidence="16 17">
    <name type="scientific">Bos mutus</name>
    <name type="common">wild yak</name>
    <dbReference type="NCBI Taxonomy" id="72004"/>
    <lineage>
        <taxon>Eukaryota</taxon>
        <taxon>Metazoa</taxon>
        <taxon>Chordata</taxon>
        <taxon>Craniata</taxon>
        <taxon>Vertebrata</taxon>
        <taxon>Euteleostomi</taxon>
        <taxon>Mammalia</taxon>
        <taxon>Eutheria</taxon>
        <taxon>Laurasiatheria</taxon>
        <taxon>Artiodactyla</taxon>
        <taxon>Ruminantia</taxon>
        <taxon>Pecora</taxon>
        <taxon>Bovidae</taxon>
        <taxon>Bovinae</taxon>
        <taxon>Bos</taxon>
    </lineage>
</organism>
<keyword evidence="9 11" id="KW-0040">ANK repeat</keyword>
<evidence type="ECO:0008006" key="18">
    <source>
        <dbReference type="Google" id="ProtNLM"/>
    </source>
</evidence>
<proteinExistence type="inferred from homology"/>
<feature type="transmembrane region" description="Helical" evidence="13">
    <location>
        <begin position="708"/>
        <end position="730"/>
    </location>
</feature>
<evidence type="ECO:0000313" key="16">
    <source>
        <dbReference type="EMBL" id="MXQ87305.1"/>
    </source>
</evidence>
<feature type="repeat" description="ANK" evidence="11">
    <location>
        <begin position="283"/>
        <end position="315"/>
    </location>
</feature>
<evidence type="ECO:0000256" key="10">
    <source>
        <dbReference type="ARBA" id="ARBA00023136"/>
    </source>
</evidence>
<name>A0A6B0RBM9_9CETA</name>
<dbReference type="InterPro" id="IPR029071">
    <property type="entry name" value="Ubiquitin-like_domsf"/>
</dbReference>
<evidence type="ECO:0000256" key="6">
    <source>
        <dbReference type="ARBA" id="ARBA00022737"/>
    </source>
</evidence>
<dbReference type="Gene3D" id="1.10.750.20">
    <property type="entry name" value="SOCS box"/>
    <property type="match status" value="1"/>
</dbReference>
<feature type="transmembrane region" description="Helical" evidence="13">
    <location>
        <begin position="742"/>
        <end position="761"/>
    </location>
</feature>
<comment type="subcellular location">
    <subcellularLocation>
        <location evidence="2">Membrane</location>
        <topology evidence="2">Multi-pass membrane protein</topology>
    </subcellularLocation>
</comment>
<sequence>MAEETFPFTSSTLRSLRLQREWLEWEDRRRAAAQQCRSQRCPPSSQARLTRPRRSCRDPAVHNALFSGELQQIQALFQDEDAANMIVETVSNQLAWSAEQGFWVLTPKAKHTAPLTIVAARGYTNCARYLIRQGAELDARVGGRAALHEACARAQFDCVQLLVTFGAKVNVLSEEGTTPLHLCTVPESLQCAKLLLEAGATVNLAARDSEVTPLHVAAARGLEGHVALYLEHGADVNLRTSQGETALNAACAGAEGPSSSRRHQAAALRLLEAGADARAAGRKRHTPLHNACANGCGGLAELLLRHGACATVPNGAGQTPMDCALQAVQDAPNWEPEVLFAALLDYGAQPVRPEMLRHCANFPRALEVLLNAYPCVPSCDTWVEAVLPELWQEHEAFYSSVLSMVNQPRRLQHLARLAMRAQLGSRCREAASCLPLPPLLKDYLLLRVEGRIHVDPVSSQAMELSDVTLIEGVGNEVTVVAGVVVLILALVLAWLSTYVADSGSNPLLGTIVSAGDTSVLHLGHVDHLVAGQGTPEPTELPHPSEGNDEKAEEAGEGGGDPTGEPGAGGGVEPSLEHLLDIQGLPKRQAGPGNSSLEAPVRSEDSTCLPSSPSLISVRLKFLNDTEELAVARPEDTVGALKSKYFPGQESQMKLIYQGRLLQDPARTLRSLNITDNCVIHCHRSPPGSAVAGPSSSLAPSSATEPPNLGVSVGSLMVPVFVVLLGVVWYFRINYRQFFTAPATVSLVGVTVFFSFLVFGMYGR</sequence>
<dbReference type="Pfam" id="PF07525">
    <property type="entry name" value="SOCS_box"/>
    <property type="match status" value="1"/>
</dbReference>
<dbReference type="GO" id="GO:0016020">
    <property type="term" value="C:membrane"/>
    <property type="evidence" value="ECO:0007669"/>
    <property type="project" value="UniProtKB-SubCell"/>
</dbReference>
<dbReference type="PROSITE" id="PS50225">
    <property type="entry name" value="SOCS"/>
    <property type="match status" value="1"/>
</dbReference>
<comment type="pathway">
    <text evidence="3">Protein modification; protein ubiquitination.</text>
</comment>
<dbReference type="SMART" id="SM00969">
    <property type="entry name" value="SOCS_box"/>
    <property type="match status" value="1"/>
</dbReference>
<evidence type="ECO:0000256" key="5">
    <source>
        <dbReference type="ARBA" id="ARBA00022692"/>
    </source>
</evidence>
<dbReference type="CDD" id="cd17132">
    <property type="entry name" value="Ubl_TMUB2"/>
    <property type="match status" value="1"/>
</dbReference>
<keyword evidence="8 13" id="KW-1133">Transmembrane helix</keyword>
<dbReference type="GO" id="GO:0016567">
    <property type="term" value="P:protein ubiquitination"/>
    <property type="evidence" value="ECO:0007669"/>
    <property type="project" value="UniProtKB-UniPathway"/>
</dbReference>
<evidence type="ECO:0000256" key="2">
    <source>
        <dbReference type="ARBA" id="ARBA00004141"/>
    </source>
</evidence>
<reference evidence="16" key="1">
    <citation type="submission" date="2019-10" db="EMBL/GenBank/DDBJ databases">
        <title>The sequence and de novo assembly of the wild yak genome.</title>
        <authorList>
            <person name="Liu Y."/>
        </authorList>
    </citation>
    <scope>NUCLEOTIDE SEQUENCE [LARGE SCALE GENOMIC DNA]</scope>
    <source>
        <strain evidence="16">WY2019</strain>
    </source>
</reference>
<dbReference type="GO" id="GO:0005829">
    <property type="term" value="C:cytosol"/>
    <property type="evidence" value="ECO:0007669"/>
    <property type="project" value="UniProtKB-ARBA"/>
</dbReference>
<feature type="domain" description="SOCS box" evidence="15">
    <location>
        <begin position="406"/>
        <end position="444"/>
    </location>
</feature>